<sequence length="116" mass="13055">MDHYNRHAKERDELQELQRVWFKKESTANWKPASVIERPSDSPRAYIVQDDAGTCFQQTTILHVLELWESDQLLGNGFDPEAGVDGDGWGFTIPSLPVLLFTRGAGSFTSSANPNF</sequence>
<organism evidence="1">
    <name type="scientific">Capitella teleta</name>
    <name type="common">Polychaete worm</name>
    <dbReference type="NCBI Taxonomy" id="283909"/>
    <lineage>
        <taxon>Eukaryota</taxon>
        <taxon>Metazoa</taxon>
        <taxon>Spiralia</taxon>
        <taxon>Lophotrochozoa</taxon>
        <taxon>Annelida</taxon>
        <taxon>Polychaeta</taxon>
        <taxon>Sedentaria</taxon>
        <taxon>Scolecida</taxon>
        <taxon>Capitellidae</taxon>
        <taxon>Capitella</taxon>
    </lineage>
</organism>
<dbReference type="OrthoDB" id="2286242at2759"/>
<reference evidence="2" key="3">
    <citation type="submission" date="2015-06" db="UniProtKB">
        <authorList>
            <consortium name="EnsemblMetazoa"/>
        </authorList>
    </citation>
    <scope>IDENTIFICATION</scope>
</reference>
<dbReference type="Proteomes" id="UP000014760">
    <property type="component" value="Unassembled WGS sequence"/>
</dbReference>
<protein>
    <submittedName>
        <fullName evidence="1 2">Uncharacterized protein</fullName>
    </submittedName>
</protein>
<name>R7T4I3_CAPTE</name>
<dbReference type="EMBL" id="AMQN01015657">
    <property type="status" value="NOT_ANNOTATED_CDS"/>
    <property type="molecule type" value="Genomic_DNA"/>
</dbReference>
<reference evidence="1 3" key="2">
    <citation type="journal article" date="2013" name="Nature">
        <title>Insights into bilaterian evolution from three spiralian genomes.</title>
        <authorList>
            <person name="Simakov O."/>
            <person name="Marletaz F."/>
            <person name="Cho S.J."/>
            <person name="Edsinger-Gonzales E."/>
            <person name="Havlak P."/>
            <person name="Hellsten U."/>
            <person name="Kuo D.H."/>
            <person name="Larsson T."/>
            <person name="Lv J."/>
            <person name="Arendt D."/>
            <person name="Savage R."/>
            <person name="Osoegawa K."/>
            <person name="de Jong P."/>
            <person name="Grimwood J."/>
            <person name="Chapman J.A."/>
            <person name="Shapiro H."/>
            <person name="Aerts A."/>
            <person name="Otillar R.P."/>
            <person name="Terry A.Y."/>
            <person name="Boore J.L."/>
            <person name="Grigoriev I.V."/>
            <person name="Lindberg D.R."/>
            <person name="Seaver E.C."/>
            <person name="Weisblat D.A."/>
            <person name="Putnam N.H."/>
            <person name="Rokhsar D.S."/>
        </authorList>
    </citation>
    <scope>NUCLEOTIDE SEQUENCE</scope>
    <source>
        <strain evidence="1 3">I ESC-2004</strain>
    </source>
</reference>
<accession>R7T4I3</accession>
<evidence type="ECO:0000313" key="2">
    <source>
        <dbReference type="EnsemblMetazoa" id="CapteP201762"/>
    </source>
</evidence>
<dbReference type="AlphaFoldDB" id="R7T4I3"/>
<gene>
    <name evidence="1" type="ORF">CAPTEDRAFT_201762</name>
</gene>
<dbReference type="EnsemblMetazoa" id="CapteT201762">
    <property type="protein sequence ID" value="CapteP201762"/>
    <property type="gene ID" value="CapteG201762"/>
</dbReference>
<reference evidence="3" key="1">
    <citation type="submission" date="2012-12" db="EMBL/GenBank/DDBJ databases">
        <authorList>
            <person name="Hellsten U."/>
            <person name="Grimwood J."/>
            <person name="Chapman J.A."/>
            <person name="Shapiro H."/>
            <person name="Aerts A."/>
            <person name="Otillar R.P."/>
            <person name="Terry A.Y."/>
            <person name="Boore J.L."/>
            <person name="Simakov O."/>
            <person name="Marletaz F."/>
            <person name="Cho S.-J."/>
            <person name="Edsinger-Gonzales E."/>
            <person name="Havlak P."/>
            <person name="Kuo D.-H."/>
            <person name="Larsson T."/>
            <person name="Lv J."/>
            <person name="Arendt D."/>
            <person name="Savage R."/>
            <person name="Osoegawa K."/>
            <person name="de Jong P."/>
            <person name="Lindberg D.R."/>
            <person name="Seaver E.C."/>
            <person name="Weisblat D.A."/>
            <person name="Putnam N.H."/>
            <person name="Grigoriev I.V."/>
            <person name="Rokhsar D.S."/>
        </authorList>
    </citation>
    <scope>NUCLEOTIDE SEQUENCE</scope>
    <source>
        <strain evidence="3">I ESC-2004</strain>
    </source>
</reference>
<evidence type="ECO:0000313" key="3">
    <source>
        <dbReference type="Proteomes" id="UP000014760"/>
    </source>
</evidence>
<keyword evidence="3" id="KW-1185">Reference proteome</keyword>
<proteinExistence type="predicted"/>
<dbReference type="EMBL" id="KB312122">
    <property type="protein sequence ID" value="ELT87833.1"/>
    <property type="molecule type" value="Genomic_DNA"/>
</dbReference>
<evidence type="ECO:0000313" key="1">
    <source>
        <dbReference type="EMBL" id="ELT87833.1"/>
    </source>
</evidence>
<dbReference type="HOGENOM" id="CLU_2099187_0_0_1"/>